<dbReference type="Gene3D" id="2.40.160.20">
    <property type="match status" value="1"/>
</dbReference>
<evidence type="ECO:0000256" key="1">
    <source>
        <dbReference type="SAM" id="SignalP"/>
    </source>
</evidence>
<accession>A0A0Q9YRX7</accession>
<dbReference type="OrthoDB" id="9839559at2"/>
<evidence type="ECO:0000313" key="4">
    <source>
        <dbReference type="Proteomes" id="UP000051494"/>
    </source>
</evidence>
<evidence type="ECO:0008006" key="5">
    <source>
        <dbReference type="Google" id="ProtNLM"/>
    </source>
</evidence>
<protein>
    <recommendedName>
        <fullName evidence="5">Outer membrane protein beta-barrel domain-containing protein</fullName>
    </recommendedName>
</protein>
<dbReference type="InterPro" id="IPR011250">
    <property type="entry name" value="OMP/PagP_B-barrel"/>
</dbReference>
<dbReference type="AlphaFoldDB" id="A0A0Q9YRX7"/>
<dbReference type="SUPFAM" id="SSF56925">
    <property type="entry name" value="OMPA-like"/>
    <property type="match status" value="1"/>
</dbReference>
<keyword evidence="4" id="KW-1185">Reference proteome</keyword>
<feature type="chain" id="PRO_5043129784" description="Outer membrane protein beta-barrel domain-containing protein" evidence="1">
    <location>
        <begin position="22"/>
        <end position="232"/>
    </location>
</feature>
<dbReference type="EMBL" id="LKHV01000001">
    <property type="protein sequence ID" value="KRG20202.1"/>
    <property type="molecule type" value="Genomic_DNA"/>
</dbReference>
<reference evidence="3" key="3">
    <citation type="submission" date="2021-06" db="EMBL/GenBank/DDBJ databases">
        <title>Genomic Description and Analysis of Intracellular Bacteria, Candidatus Berkiella cookevillensis and Candidatus Berkiella aquae.</title>
        <authorList>
            <person name="Kidane D.T."/>
            <person name="Mehari Y.T."/>
            <person name="Rice F.C."/>
            <person name="Arivett B.A."/>
            <person name="Farone A.L."/>
            <person name="Berk S.G."/>
            <person name="Farone M.B."/>
        </authorList>
    </citation>
    <scope>NUCLEOTIDE SEQUENCE</scope>
    <source>
        <strain evidence="3">CC99</strain>
    </source>
</reference>
<dbReference type="RefSeq" id="WP_057623143.1">
    <property type="nucleotide sequence ID" value="NZ_LKHV02000001.1"/>
</dbReference>
<keyword evidence="1" id="KW-0732">Signal</keyword>
<comment type="caution">
    <text evidence="2">The sequence shown here is derived from an EMBL/GenBank/DDBJ whole genome shotgun (WGS) entry which is preliminary data.</text>
</comment>
<name>A0A0Q9YRX7_9GAMM</name>
<reference evidence="2" key="1">
    <citation type="submission" date="2015-09" db="EMBL/GenBank/DDBJ databases">
        <title>Draft Genome Sequences of Two Novel Amoeba-resistant Intranuclear Bacteria, Candidatus Berkiella cookevillensis and Candidatus Berkiella aquae.</title>
        <authorList>
            <person name="Mehari Y.T."/>
            <person name="Arivett B.A."/>
            <person name="Farone A.L."/>
            <person name="Gunderson J.H."/>
            <person name="Farone M.B."/>
        </authorList>
    </citation>
    <scope>NUCLEOTIDE SEQUENCE [LARGE SCALE GENOMIC DNA]</scope>
    <source>
        <strain evidence="2">CC99</strain>
    </source>
</reference>
<dbReference type="EMBL" id="LKHV02000001">
    <property type="protein sequence ID" value="MCS5708221.1"/>
    <property type="molecule type" value="Genomic_DNA"/>
</dbReference>
<sequence>MQKYIRFSLVLFLLSTFQAQAVYLSPHMGVDWKYWGASLNNDLPRPLDHVFPDISSGMSFYLGTRINGFFGIDFGYDQSISKEKSHVFNGNETFLKPTVEPLGNASTVDVRFKAFHLSSMFYWPVMKDVEILGLLGISRLEPDVHMFYVTGGQRLEISQNAKTKYSARIGLGTQYNPWWFLGFRGMVIWDQTKRVNILGADETHVPFDISPYKSATSFHLGVVFTMADPRNV</sequence>
<reference evidence="3" key="2">
    <citation type="journal article" date="2016" name="Genome Announc.">
        <title>Draft Genome Sequences of Two Novel Amoeba-Resistant Intranuclear Bacteria, 'Candidatus Berkiella cookevillensis' and 'Candidatus Berkiella aquae'.</title>
        <authorList>
            <person name="Mehari Y.T."/>
            <person name="Arivett B.A."/>
            <person name="Farone A.L."/>
            <person name="Gunderson J.H."/>
            <person name="Farone M.B."/>
        </authorList>
    </citation>
    <scope>NUCLEOTIDE SEQUENCE</scope>
    <source>
        <strain evidence="3">CC99</strain>
    </source>
</reference>
<dbReference type="Proteomes" id="UP000051494">
    <property type="component" value="Unassembled WGS sequence"/>
</dbReference>
<proteinExistence type="predicted"/>
<organism evidence="2">
    <name type="scientific">Candidatus Berkiella cookevillensis</name>
    <dbReference type="NCBI Taxonomy" id="437022"/>
    <lineage>
        <taxon>Bacteria</taxon>
        <taxon>Pseudomonadati</taxon>
        <taxon>Pseudomonadota</taxon>
        <taxon>Gammaproteobacteria</taxon>
        <taxon>Candidatus Berkiellales</taxon>
        <taxon>Candidatus Berkiellaceae</taxon>
        <taxon>Candidatus Berkiella</taxon>
    </lineage>
</organism>
<evidence type="ECO:0000313" key="3">
    <source>
        <dbReference type="EMBL" id="MCS5708221.1"/>
    </source>
</evidence>
<evidence type="ECO:0000313" key="2">
    <source>
        <dbReference type="EMBL" id="KRG20202.1"/>
    </source>
</evidence>
<gene>
    <name evidence="2" type="ORF">CC99x_00423</name>
    <name evidence="3" type="ORF">CC99x_004820</name>
</gene>
<feature type="signal peptide" evidence="1">
    <location>
        <begin position="1"/>
        <end position="21"/>
    </location>
</feature>